<sequence>MPTMNLFAHSLLGFLLLLLFPAPLSALKIDSKSEKQEDNRSLRGRMAQSCPELLRNQKCPIEYKPVTCGNGCDYDNGCFAQSVGFNLRNDCGVKTCPSAGIEEEAECYENLDFSPLICKGCIYDNDCFAKAAGFSNFLDECEPARL</sequence>
<accession>A0A6U3QY96</accession>
<evidence type="ECO:0008006" key="3">
    <source>
        <dbReference type="Google" id="ProtNLM"/>
    </source>
</evidence>
<dbReference type="AlphaFoldDB" id="A0A6U3QY96"/>
<proteinExistence type="predicted"/>
<reference evidence="2" key="1">
    <citation type="submission" date="2021-01" db="EMBL/GenBank/DDBJ databases">
        <authorList>
            <person name="Corre E."/>
            <person name="Pelletier E."/>
            <person name="Niang G."/>
            <person name="Scheremetjew M."/>
            <person name="Finn R."/>
            <person name="Kale V."/>
            <person name="Holt S."/>
            <person name="Cochrane G."/>
            <person name="Meng A."/>
            <person name="Brown T."/>
            <person name="Cohen L."/>
        </authorList>
    </citation>
    <scope>NUCLEOTIDE SEQUENCE</scope>
    <source>
        <strain evidence="2">Pop2</strain>
    </source>
</reference>
<protein>
    <recommendedName>
        <fullName evidence="3">Kazal-like domain-containing protein</fullName>
    </recommendedName>
</protein>
<feature type="signal peptide" evidence="1">
    <location>
        <begin position="1"/>
        <end position="26"/>
    </location>
</feature>
<name>A0A6U3QY96_9STRA</name>
<organism evidence="2">
    <name type="scientific">Ditylum brightwellii</name>
    <dbReference type="NCBI Taxonomy" id="49249"/>
    <lineage>
        <taxon>Eukaryota</taxon>
        <taxon>Sar</taxon>
        <taxon>Stramenopiles</taxon>
        <taxon>Ochrophyta</taxon>
        <taxon>Bacillariophyta</taxon>
        <taxon>Mediophyceae</taxon>
        <taxon>Lithodesmiophycidae</taxon>
        <taxon>Lithodesmiales</taxon>
        <taxon>Lithodesmiaceae</taxon>
        <taxon>Ditylum</taxon>
    </lineage>
</organism>
<keyword evidence="1" id="KW-0732">Signal</keyword>
<dbReference type="EMBL" id="HBGN01014470">
    <property type="protein sequence ID" value="CAD9326640.1"/>
    <property type="molecule type" value="Transcribed_RNA"/>
</dbReference>
<evidence type="ECO:0000256" key="1">
    <source>
        <dbReference type="SAM" id="SignalP"/>
    </source>
</evidence>
<feature type="chain" id="PRO_5030160090" description="Kazal-like domain-containing protein" evidence="1">
    <location>
        <begin position="27"/>
        <end position="146"/>
    </location>
</feature>
<evidence type="ECO:0000313" key="2">
    <source>
        <dbReference type="EMBL" id="CAD9326640.1"/>
    </source>
</evidence>
<gene>
    <name evidence="2" type="ORF">DBRI1063_LOCUS9255</name>
</gene>